<dbReference type="NCBIfam" id="TIGR01488">
    <property type="entry name" value="HAD-SF-IB"/>
    <property type="match status" value="1"/>
</dbReference>
<evidence type="ECO:0000256" key="7">
    <source>
        <dbReference type="ARBA" id="ARBA00022801"/>
    </source>
</evidence>
<organism evidence="15 16">
    <name type="scientific">Epidermidibacterium keratini</name>
    <dbReference type="NCBI Taxonomy" id="1891644"/>
    <lineage>
        <taxon>Bacteria</taxon>
        <taxon>Bacillati</taxon>
        <taxon>Actinomycetota</taxon>
        <taxon>Actinomycetes</taxon>
        <taxon>Sporichthyales</taxon>
        <taxon>Sporichthyaceae</taxon>
        <taxon>Epidermidibacterium</taxon>
    </lineage>
</organism>
<evidence type="ECO:0000256" key="1">
    <source>
        <dbReference type="ARBA" id="ARBA00001946"/>
    </source>
</evidence>
<dbReference type="SUPFAM" id="SSF56784">
    <property type="entry name" value="HAD-like"/>
    <property type="match status" value="1"/>
</dbReference>
<dbReference type="NCBIfam" id="TIGR00338">
    <property type="entry name" value="serB"/>
    <property type="match status" value="1"/>
</dbReference>
<comment type="cofactor">
    <cofactor evidence="1">
        <name>Mg(2+)</name>
        <dbReference type="ChEBI" id="CHEBI:18420"/>
    </cofactor>
</comment>
<keyword evidence="8" id="KW-0460">Magnesium</keyword>
<evidence type="ECO:0000256" key="2">
    <source>
        <dbReference type="ARBA" id="ARBA00005135"/>
    </source>
</evidence>
<comment type="similarity">
    <text evidence="3">Belongs to the HAD-like hydrolase superfamily. SerB family.</text>
</comment>
<dbReference type="InterPro" id="IPR036412">
    <property type="entry name" value="HAD-like_sf"/>
</dbReference>
<gene>
    <name evidence="15" type="primary">serB</name>
    <name evidence="15" type="ORF">EK0264_03920</name>
</gene>
<feature type="active site" description="Proton donor" evidence="13">
    <location>
        <position position="187"/>
    </location>
</feature>
<dbReference type="KEGG" id="eke:EK0264_03920"/>
<dbReference type="PANTHER" id="PTHR43344">
    <property type="entry name" value="PHOSPHOSERINE PHOSPHATASE"/>
    <property type="match status" value="1"/>
</dbReference>
<evidence type="ECO:0000256" key="6">
    <source>
        <dbReference type="ARBA" id="ARBA00022723"/>
    </source>
</evidence>
<dbReference type="SFLD" id="SFLDF00029">
    <property type="entry name" value="phosphoserine_phosphatase"/>
    <property type="match status" value="1"/>
</dbReference>
<dbReference type="Gene3D" id="3.40.50.1000">
    <property type="entry name" value="HAD superfamily/HAD-like"/>
    <property type="match status" value="1"/>
</dbReference>
<dbReference type="InterPro" id="IPR004469">
    <property type="entry name" value="PSP"/>
</dbReference>
<keyword evidence="6" id="KW-0479">Metal-binding</keyword>
<evidence type="ECO:0000256" key="8">
    <source>
        <dbReference type="ARBA" id="ARBA00022842"/>
    </source>
</evidence>
<dbReference type="GO" id="GO:0006564">
    <property type="term" value="P:L-serine biosynthetic process"/>
    <property type="evidence" value="ECO:0007669"/>
    <property type="project" value="UniProtKB-KW"/>
</dbReference>
<dbReference type="Pfam" id="PF13740">
    <property type="entry name" value="ACT_6"/>
    <property type="match status" value="1"/>
</dbReference>
<dbReference type="SFLD" id="SFLDG01137">
    <property type="entry name" value="C1.6.1:_Phosphoserine_Phosphat"/>
    <property type="match status" value="1"/>
</dbReference>
<dbReference type="FunCoup" id="A0A7L4YTE9">
    <property type="interactions" value="152"/>
</dbReference>
<dbReference type="OrthoDB" id="9792539at2"/>
<dbReference type="GO" id="GO:0005737">
    <property type="term" value="C:cytoplasm"/>
    <property type="evidence" value="ECO:0007669"/>
    <property type="project" value="TreeGrafter"/>
</dbReference>
<dbReference type="GO" id="GO:0036424">
    <property type="term" value="F:L-phosphoserine phosphatase activity"/>
    <property type="evidence" value="ECO:0007669"/>
    <property type="project" value="InterPro"/>
</dbReference>
<proteinExistence type="inferred from homology"/>
<dbReference type="SFLD" id="SFLDS00003">
    <property type="entry name" value="Haloacid_Dehalogenase"/>
    <property type="match status" value="1"/>
</dbReference>
<dbReference type="Pfam" id="PF21086">
    <property type="entry name" value="ACT_PSP_2"/>
    <property type="match status" value="1"/>
</dbReference>
<accession>A0A7L4YTE9</accession>
<keyword evidence="9" id="KW-0718">Serine biosynthesis</keyword>
<dbReference type="InParanoid" id="A0A7L4YTE9"/>
<evidence type="ECO:0000256" key="4">
    <source>
        <dbReference type="ARBA" id="ARBA00012640"/>
    </source>
</evidence>
<evidence type="ECO:0000259" key="14">
    <source>
        <dbReference type="Pfam" id="PF21086"/>
    </source>
</evidence>
<dbReference type="EC" id="3.1.3.3" evidence="4"/>
<dbReference type="Pfam" id="PF12710">
    <property type="entry name" value="HAD"/>
    <property type="match status" value="1"/>
</dbReference>
<feature type="domain" description="Phosphoserine phosphatase ACT" evidence="14">
    <location>
        <begin position="98"/>
        <end position="170"/>
    </location>
</feature>
<evidence type="ECO:0000256" key="12">
    <source>
        <dbReference type="ARBA" id="ARBA00048523"/>
    </source>
</evidence>
<evidence type="ECO:0000256" key="5">
    <source>
        <dbReference type="ARBA" id="ARBA00022605"/>
    </source>
</evidence>
<evidence type="ECO:0000313" key="16">
    <source>
        <dbReference type="Proteomes" id="UP000463857"/>
    </source>
</evidence>
<sequence length="411" mass="43376">MVTVSGLDRPGVSSALFERLAGVTTSHDGGSVHHAVDVHDVEQVVIRGQLVLGVEVRICCELGDIERALTTDADLGGLQITVEADPDPAYSTRRQKKHYVVVLGAPLKPAAMAAITTAIADLGANIDSIKRLSDYPVTALELVVSGASSAPLRAALGTTAMRENVDVAVEKSGIERRAKRLIVMDVDSTLVQGEVIDSLAARAGKLGEVAAITERAMRGELDFAQSLTERVAMLEGLPVSVLDDVRRELKLTPGARTLIRTLKRMGFKIGVVSGGFSQIIEPLVAELGLDYGLANTLEVRDGVLTGQVTGRIVDRAEKLTALREFAAAYDIPMSQTVAVGDGANDLDMLSAAGLGIAFNAKPVVREGSHTALNHPYLDALLFFLGISRDEVAADEAREDAEDAAGDAPSPD</sequence>
<name>A0A7L4YTE9_9ACTN</name>
<dbReference type="Gene3D" id="3.30.70.260">
    <property type="match status" value="2"/>
</dbReference>
<protein>
    <recommendedName>
        <fullName evidence="4">phosphoserine phosphatase</fullName>
        <ecNumber evidence="4">3.1.3.3</ecNumber>
    </recommendedName>
    <alternativeName>
        <fullName evidence="10">O-phosphoserine phosphohydrolase</fullName>
    </alternativeName>
</protein>
<comment type="catalytic activity">
    <reaction evidence="11">
        <text>O-phospho-L-serine + H2O = L-serine + phosphate</text>
        <dbReference type="Rhea" id="RHEA:21208"/>
        <dbReference type="ChEBI" id="CHEBI:15377"/>
        <dbReference type="ChEBI" id="CHEBI:33384"/>
        <dbReference type="ChEBI" id="CHEBI:43474"/>
        <dbReference type="ChEBI" id="CHEBI:57524"/>
        <dbReference type="EC" id="3.1.3.3"/>
    </reaction>
</comment>
<evidence type="ECO:0000256" key="10">
    <source>
        <dbReference type="ARBA" id="ARBA00031693"/>
    </source>
</evidence>
<dbReference type="InterPro" id="IPR023214">
    <property type="entry name" value="HAD_sf"/>
</dbReference>
<dbReference type="UniPathway" id="UPA00135">
    <property type="reaction ID" value="UER00198"/>
</dbReference>
<dbReference type="EMBL" id="CP047156">
    <property type="protein sequence ID" value="QHC02263.1"/>
    <property type="molecule type" value="Genomic_DNA"/>
</dbReference>
<evidence type="ECO:0000313" key="15">
    <source>
        <dbReference type="EMBL" id="QHC02263.1"/>
    </source>
</evidence>
<evidence type="ECO:0000256" key="3">
    <source>
        <dbReference type="ARBA" id="ARBA00009184"/>
    </source>
</evidence>
<evidence type="ECO:0000256" key="13">
    <source>
        <dbReference type="PIRSR" id="PIRSR604469-1"/>
    </source>
</evidence>
<keyword evidence="5" id="KW-0028">Amino-acid biosynthesis</keyword>
<dbReference type="SFLD" id="SFLDG01136">
    <property type="entry name" value="C1.6:_Phosphoserine_Phosphatas"/>
    <property type="match status" value="1"/>
</dbReference>
<evidence type="ECO:0000256" key="9">
    <source>
        <dbReference type="ARBA" id="ARBA00023299"/>
    </source>
</evidence>
<feature type="active site" description="Nucleophile" evidence="13">
    <location>
        <position position="185"/>
    </location>
</feature>
<keyword evidence="16" id="KW-1185">Reference proteome</keyword>
<dbReference type="PANTHER" id="PTHR43344:SF2">
    <property type="entry name" value="PHOSPHOSERINE PHOSPHATASE"/>
    <property type="match status" value="1"/>
</dbReference>
<dbReference type="GO" id="GO:0000287">
    <property type="term" value="F:magnesium ion binding"/>
    <property type="evidence" value="ECO:0007669"/>
    <property type="project" value="TreeGrafter"/>
</dbReference>
<dbReference type="InterPro" id="IPR050582">
    <property type="entry name" value="HAD-like_SerB"/>
</dbReference>
<comment type="catalytic activity">
    <reaction evidence="12">
        <text>O-phospho-D-serine + H2O = D-serine + phosphate</text>
        <dbReference type="Rhea" id="RHEA:24873"/>
        <dbReference type="ChEBI" id="CHEBI:15377"/>
        <dbReference type="ChEBI" id="CHEBI:35247"/>
        <dbReference type="ChEBI" id="CHEBI:43474"/>
        <dbReference type="ChEBI" id="CHEBI:58680"/>
        <dbReference type="EC" id="3.1.3.3"/>
    </reaction>
</comment>
<keyword evidence="7 15" id="KW-0378">Hydrolase</keyword>
<reference evidence="15 16" key="1">
    <citation type="journal article" date="2018" name="Int. J. Syst. Evol. Microbiol.">
        <title>Epidermidibacterium keratini gen. nov., sp. nov., a member of the family Sporichthyaceae, isolated from keratin epidermis.</title>
        <authorList>
            <person name="Lee D.G."/>
            <person name="Trujillo M.E."/>
            <person name="Kang S."/>
            <person name="Nam J.J."/>
            <person name="Kim Y.J."/>
        </authorList>
    </citation>
    <scope>NUCLEOTIDE SEQUENCE [LARGE SCALE GENOMIC DNA]</scope>
    <source>
        <strain evidence="15 16">EPI-7</strain>
    </source>
</reference>
<dbReference type="AlphaFoldDB" id="A0A7L4YTE9"/>
<dbReference type="InterPro" id="IPR049148">
    <property type="entry name" value="PSP_ACT"/>
</dbReference>
<evidence type="ECO:0000256" key="11">
    <source>
        <dbReference type="ARBA" id="ARBA00048138"/>
    </source>
</evidence>
<comment type="pathway">
    <text evidence="2">Amino-acid biosynthesis; L-serine biosynthesis; L-serine from 3-phospho-D-glycerate: step 3/3.</text>
</comment>
<dbReference type="CDD" id="cd07500">
    <property type="entry name" value="HAD_PSP"/>
    <property type="match status" value="1"/>
</dbReference>
<dbReference type="Proteomes" id="UP000463857">
    <property type="component" value="Chromosome"/>
</dbReference>